<evidence type="ECO:0000256" key="3">
    <source>
        <dbReference type="ARBA" id="ARBA00022989"/>
    </source>
</evidence>
<keyword evidence="2 6" id="KW-0812">Transmembrane</keyword>
<evidence type="ECO:0000256" key="6">
    <source>
        <dbReference type="SAM" id="Phobius"/>
    </source>
</evidence>
<organism evidence="8 9">
    <name type="scientific">Apiospora marii</name>
    <dbReference type="NCBI Taxonomy" id="335849"/>
    <lineage>
        <taxon>Eukaryota</taxon>
        <taxon>Fungi</taxon>
        <taxon>Dikarya</taxon>
        <taxon>Ascomycota</taxon>
        <taxon>Pezizomycotina</taxon>
        <taxon>Sordariomycetes</taxon>
        <taxon>Xylariomycetidae</taxon>
        <taxon>Amphisphaeriales</taxon>
        <taxon>Apiosporaceae</taxon>
        <taxon>Apiospora</taxon>
    </lineage>
</organism>
<accession>A0ABR1SAI5</accession>
<evidence type="ECO:0000259" key="7">
    <source>
        <dbReference type="PROSITE" id="PS50850"/>
    </source>
</evidence>
<feature type="transmembrane region" description="Helical" evidence="6">
    <location>
        <begin position="329"/>
        <end position="351"/>
    </location>
</feature>
<dbReference type="Gene3D" id="1.20.1250.20">
    <property type="entry name" value="MFS general substrate transporter like domains"/>
    <property type="match status" value="2"/>
</dbReference>
<dbReference type="PANTHER" id="PTHR23501:SF43">
    <property type="entry name" value="MULTIDRUG TRANSPORTER, PUTATIVE (AFU_ORTHOLOGUE AFUA_6G03040)-RELATED"/>
    <property type="match status" value="1"/>
</dbReference>
<feature type="transmembrane region" description="Helical" evidence="6">
    <location>
        <begin position="80"/>
        <end position="99"/>
    </location>
</feature>
<dbReference type="Proteomes" id="UP001396898">
    <property type="component" value="Unassembled WGS sequence"/>
</dbReference>
<feature type="transmembrane region" description="Helical" evidence="6">
    <location>
        <begin position="392"/>
        <end position="415"/>
    </location>
</feature>
<evidence type="ECO:0000256" key="2">
    <source>
        <dbReference type="ARBA" id="ARBA00022692"/>
    </source>
</evidence>
<name>A0ABR1SAI5_9PEZI</name>
<evidence type="ECO:0000256" key="4">
    <source>
        <dbReference type="ARBA" id="ARBA00023136"/>
    </source>
</evidence>
<dbReference type="InterPro" id="IPR036259">
    <property type="entry name" value="MFS_trans_sf"/>
</dbReference>
<feature type="transmembrane region" description="Helical" evidence="6">
    <location>
        <begin position="363"/>
        <end position="380"/>
    </location>
</feature>
<keyword evidence="3 6" id="KW-1133">Transmembrane helix</keyword>
<evidence type="ECO:0000256" key="1">
    <source>
        <dbReference type="ARBA" id="ARBA00004141"/>
    </source>
</evidence>
<dbReference type="SUPFAM" id="SSF103473">
    <property type="entry name" value="MFS general substrate transporter"/>
    <property type="match status" value="1"/>
</dbReference>
<keyword evidence="9" id="KW-1185">Reference proteome</keyword>
<comment type="subcellular location">
    <subcellularLocation>
        <location evidence="1">Membrane</location>
        <topology evidence="1">Multi-pass membrane protein</topology>
    </subcellularLocation>
</comment>
<feature type="transmembrane region" description="Helical" evidence="6">
    <location>
        <begin position="152"/>
        <end position="176"/>
    </location>
</feature>
<feature type="transmembrane region" description="Helical" evidence="6">
    <location>
        <begin position="182"/>
        <end position="200"/>
    </location>
</feature>
<dbReference type="Pfam" id="PF07690">
    <property type="entry name" value="MFS_1"/>
    <property type="match status" value="1"/>
</dbReference>
<evidence type="ECO:0000313" key="8">
    <source>
        <dbReference type="EMBL" id="KAK8028741.1"/>
    </source>
</evidence>
<dbReference type="EMBL" id="JAQQWI010000007">
    <property type="protein sequence ID" value="KAK8028741.1"/>
    <property type="molecule type" value="Genomic_DNA"/>
</dbReference>
<proteinExistence type="predicted"/>
<feature type="transmembrane region" description="Helical" evidence="6">
    <location>
        <begin position="295"/>
        <end position="317"/>
    </location>
</feature>
<feature type="region of interest" description="Disordered" evidence="5">
    <location>
        <begin position="1"/>
        <end position="23"/>
    </location>
</feature>
<feature type="transmembrane region" description="Helical" evidence="6">
    <location>
        <begin position="111"/>
        <end position="140"/>
    </location>
</feature>
<dbReference type="PROSITE" id="PS50850">
    <property type="entry name" value="MFS"/>
    <property type="match status" value="1"/>
</dbReference>
<feature type="transmembrane region" description="Helical" evidence="6">
    <location>
        <begin position="251"/>
        <end position="274"/>
    </location>
</feature>
<dbReference type="InterPro" id="IPR011701">
    <property type="entry name" value="MFS"/>
</dbReference>
<reference evidence="8 9" key="1">
    <citation type="submission" date="2023-01" db="EMBL/GenBank/DDBJ databases">
        <title>Analysis of 21 Apiospora genomes using comparative genomics revels a genus with tremendous synthesis potential of carbohydrate active enzymes and secondary metabolites.</title>
        <authorList>
            <person name="Sorensen T."/>
        </authorList>
    </citation>
    <scope>NUCLEOTIDE SEQUENCE [LARGE SCALE GENOMIC DNA]</scope>
    <source>
        <strain evidence="8 9">CBS 20057</strain>
    </source>
</reference>
<dbReference type="InterPro" id="IPR020846">
    <property type="entry name" value="MFS_dom"/>
</dbReference>
<feature type="domain" description="Major facilitator superfamily (MFS) profile" evidence="7">
    <location>
        <begin position="1"/>
        <end position="513"/>
    </location>
</feature>
<sequence>MARHFSESTIGKPEGVPTAGDGVINPYADGEGTRSELPIMRFCLLALGVCLGLFLSFIDTSIVATSLFSIGSDFHDLERVNWVAISYTLSYMGCAVFFARISDVVGRRNAFIYAYVIFFAFSIGCGFAQDSLYSLTMVILIEVSPDRVRPSIGSIIGVVIAVGGVLGPVLGGILTYYATWRWVFWINGPIGVVSMALFYCTWPKAEFLPDLERRKWSELDYPGSILLIAAATLVVFPFQNAGSAGNVWGQAIFLAPLLVGISCWIALIVWTWCADRRWGDKLAAAFPMRLMRKRVYTATILNTAFAGFEFIMLVYAFPLRLQVVNGKSALLAGVMLLPLLGASAVGSMAAGKLNSKKDRICETLVFASSLMVLGCGLLSTQSATPEVEAKALGFLVFVGLGFGMSAASATTLATIHTAVQDEAPAQGILSQVRVLGGSLGIAASSAILGRHLVAVVSPGQLTAIAHHPEDFTIEQLQAIREAYSEAFNSDMRVCAIAGVFGVLFACAVWTRDRHTLQELWKQSLDEDALRRARHR</sequence>
<evidence type="ECO:0000256" key="5">
    <source>
        <dbReference type="SAM" id="MobiDB-lite"/>
    </source>
</evidence>
<comment type="caution">
    <text evidence="8">The sequence shown here is derived from an EMBL/GenBank/DDBJ whole genome shotgun (WGS) entry which is preliminary data.</text>
</comment>
<gene>
    <name evidence="8" type="ORF">PG991_005797</name>
</gene>
<evidence type="ECO:0000313" key="9">
    <source>
        <dbReference type="Proteomes" id="UP001396898"/>
    </source>
</evidence>
<dbReference type="PANTHER" id="PTHR23501">
    <property type="entry name" value="MAJOR FACILITATOR SUPERFAMILY"/>
    <property type="match status" value="1"/>
</dbReference>
<feature type="transmembrane region" description="Helical" evidence="6">
    <location>
        <begin position="39"/>
        <end position="68"/>
    </location>
</feature>
<feature type="non-terminal residue" evidence="8">
    <location>
        <position position="535"/>
    </location>
</feature>
<feature type="transmembrane region" description="Helical" evidence="6">
    <location>
        <begin position="493"/>
        <end position="510"/>
    </location>
</feature>
<protein>
    <recommendedName>
        <fullName evidence="7">Major facilitator superfamily (MFS) profile domain-containing protein</fullName>
    </recommendedName>
</protein>
<keyword evidence="4 6" id="KW-0472">Membrane</keyword>